<dbReference type="InterPro" id="IPR050292">
    <property type="entry name" value="Glutamine_Synthetase"/>
</dbReference>
<dbReference type="GO" id="GO:0005524">
    <property type="term" value="F:ATP binding"/>
    <property type="evidence" value="ECO:0007669"/>
    <property type="project" value="UniProtKB-KW"/>
</dbReference>
<dbReference type="PROSITE" id="PS51987">
    <property type="entry name" value="GS_CATALYTIC"/>
    <property type="match status" value="1"/>
</dbReference>
<proteinExistence type="inferred from homology"/>
<evidence type="ECO:0000259" key="7">
    <source>
        <dbReference type="PROSITE" id="PS51986"/>
    </source>
</evidence>
<dbReference type="SUPFAM" id="SSF54368">
    <property type="entry name" value="Glutamine synthetase, N-terminal domain"/>
    <property type="match status" value="1"/>
</dbReference>
<evidence type="ECO:0000256" key="4">
    <source>
        <dbReference type="ARBA" id="ARBA00022741"/>
    </source>
</evidence>
<dbReference type="GO" id="GO:0006542">
    <property type="term" value="P:glutamine biosynthetic process"/>
    <property type="evidence" value="ECO:0007669"/>
    <property type="project" value="InterPro"/>
</dbReference>
<dbReference type="PANTHER" id="PTHR20852:SF57">
    <property type="entry name" value="GLUTAMINE SYNTHETASE 2 CYTOPLASMIC"/>
    <property type="match status" value="1"/>
</dbReference>
<dbReference type="InterPro" id="IPR036651">
    <property type="entry name" value="Gln_synt_N_sf"/>
</dbReference>
<dbReference type="InterPro" id="IPR008147">
    <property type="entry name" value="Gln_synt_N"/>
</dbReference>
<keyword evidence="4" id="KW-0547">Nucleotide-binding</keyword>
<dbReference type="PROSITE" id="PS00181">
    <property type="entry name" value="GLNA_ATP"/>
    <property type="match status" value="1"/>
</dbReference>
<dbReference type="GO" id="GO:0004356">
    <property type="term" value="F:glutamine synthetase activity"/>
    <property type="evidence" value="ECO:0007669"/>
    <property type="project" value="UniProtKB-EC"/>
</dbReference>
<evidence type="ECO:0000256" key="2">
    <source>
        <dbReference type="ARBA" id="ARBA00012937"/>
    </source>
</evidence>
<gene>
    <name evidence="9" type="ORF">Hokovirus_2_252</name>
</gene>
<dbReference type="PANTHER" id="PTHR20852">
    <property type="entry name" value="GLUTAMINE SYNTHETASE"/>
    <property type="match status" value="1"/>
</dbReference>
<evidence type="ECO:0000256" key="3">
    <source>
        <dbReference type="ARBA" id="ARBA00022598"/>
    </source>
</evidence>
<dbReference type="InterPro" id="IPR027302">
    <property type="entry name" value="Gln_synth_N_conserv_site"/>
</dbReference>
<evidence type="ECO:0000256" key="6">
    <source>
        <dbReference type="ARBA" id="ARBA00049436"/>
    </source>
</evidence>
<feature type="domain" description="GS beta-grasp" evidence="7">
    <location>
        <begin position="2"/>
        <end position="80"/>
    </location>
</feature>
<comment type="catalytic activity">
    <reaction evidence="6">
        <text>L-glutamate + NH4(+) + ATP = L-glutamine + ADP + phosphate + H(+)</text>
        <dbReference type="Rhea" id="RHEA:16169"/>
        <dbReference type="ChEBI" id="CHEBI:15378"/>
        <dbReference type="ChEBI" id="CHEBI:28938"/>
        <dbReference type="ChEBI" id="CHEBI:29985"/>
        <dbReference type="ChEBI" id="CHEBI:30616"/>
        <dbReference type="ChEBI" id="CHEBI:43474"/>
        <dbReference type="ChEBI" id="CHEBI:58359"/>
        <dbReference type="ChEBI" id="CHEBI:456216"/>
        <dbReference type="EC" id="6.3.1.2"/>
    </reaction>
</comment>
<keyword evidence="5" id="KW-0067">ATP-binding</keyword>
<dbReference type="InterPro" id="IPR008146">
    <property type="entry name" value="Gln_synth_cat_dom"/>
</dbReference>
<organism evidence="9">
    <name type="scientific">Hokovirus HKV1</name>
    <dbReference type="NCBI Taxonomy" id="1977638"/>
    <lineage>
        <taxon>Viruses</taxon>
        <taxon>Varidnaviria</taxon>
        <taxon>Bamfordvirae</taxon>
        <taxon>Nucleocytoviricota</taxon>
        <taxon>Megaviricetes</taxon>
        <taxon>Imitervirales</taxon>
        <taxon>Mimiviridae</taxon>
        <taxon>Klosneuvirinae</taxon>
        <taxon>Hokovirus</taxon>
    </lineage>
</organism>
<protein>
    <recommendedName>
        <fullName evidence="2">glutamine synthetase</fullName>
        <ecNumber evidence="2">6.3.1.2</ecNumber>
    </recommendedName>
</protein>
<dbReference type="SUPFAM" id="SSF55931">
    <property type="entry name" value="Glutamine synthetase/guanido kinase"/>
    <property type="match status" value="1"/>
</dbReference>
<reference evidence="9" key="1">
    <citation type="journal article" date="2017" name="Science">
        <title>Giant viruses with an expanded complement of translation system components.</title>
        <authorList>
            <person name="Schulz F."/>
            <person name="Yutin N."/>
            <person name="Ivanova N.N."/>
            <person name="Ortega D.R."/>
            <person name="Lee T.K."/>
            <person name="Vierheilig J."/>
            <person name="Daims H."/>
            <person name="Horn M."/>
            <person name="Wagner M."/>
            <person name="Jensen G.J."/>
            <person name="Kyrpides N.C."/>
            <person name="Koonin E.V."/>
            <person name="Woyke T."/>
        </authorList>
    </citation>
    <scope>NUCLEOTIDE SEQUENCE</scope>
    <source>
        <strain evidence="9">HKV1</strain>
    </source>
</reference>
<name>A0A1V0SG77_9VIRU</name>
<dbReference type="Pfam" id="PF03951">
    <property type="entry name" value="Gln-synt_N"/>
    <property type="match status" value="1"/>
</dbReference>
<dbReference type="EC" id="6.3.1.2" evidence="2"/>
<dbReference type="Gene3D" id="3.10.20.70">
    <property type="entry name" value="Glutamine synthetase, N-terminal domain"/>
    <property type="match status" value="1"/>
</dbReference>
<dbReference type="Pfam" id="PF00120">
    <property type="entry name" value="Gln-synt_C"/>
    <property type="match status" value="1"/>
</dbReference>
<dbReference type="FunFam" id="3.30.590.10:FF:000004">
    <property type="entry name" value="Glutamine synthetase"/>
    <property type="match status" value="1"/>
</dbReference>
<dbReference type="InterPro" id="IPR027303">
    <property type="entry name" value="Gln_synth_gly_rich_site"/>
</dbReference>
<evidence type="ECO:0000256" key="1">
    <source>
        <dbReference type="ARBA" id="ARBA00009897"/>
    </source>
</evidence>
<dbReference type="PROSITE" id="PS00180">
    <property type="entry name" value="GLNA_1"/>
    <property type="match status" value="1"/>
</dbReference>
<evidence type="ECO:0000259" key="8">
    <source>
        <dbReference type="PROSITE" id="PS51987"/>
    </source>
</evidence>
<dbReference type="EMBL" id="KY684104">
    <property type="protein sequence ID" value="ARF10725.1"/>
    <property type="molecule type" value="Genomic_DNA"/>
</dbReference>
<comment type="similarity">
    <text evidence="1">Belongs to the glutamine synthetase family.</text>
</comment>
<feature type="domain" description="GS catalytic" evidence="8">
    <location>
        <begin position="81"/>
        <end position="328"/>
    </location>
</feature>
<evidence type="ECO:0000313" key="9">
    <source>
        <dbReference type="EMBL" id="ARF10725.1"/>
    </source>
</evidence>
<dbReference type="Gene3D" id="3.30.590.10">
    <property type="entry name" value="Glutamine synthetase/guanido kinase, catalytic domain"/>
    <property type="match status" value="1"/>
</dbReference>
<dbReference type="SMART" id="SM01230">
    <property type="entry name" value="Gln-synt_C"/>
    <property type="match status" value="1"/>
</dbReference>
<keyword evidence="3" id="KW-0436">Ligase</keyword>
<evidence type="ECO:0000256" key="5">
    <source>
        <dbReference type="ARBA" id="ARBA00022840"/>
    </source>
</evidence>
<dbReference type="InterPro" id="IPR014746">
    <property type="entry name" value="Gln_synth/guanido_kin_cat_dom"/>
</dbReference>
<sequence length="328" mass="37442">MAVVDYIWLGGNLELRSKVRVLPLTDGNLQIPEWNFDGSSTNQADGSNSEIFLKPRAFFPCPFRKSPNYIALCDTYDKNGPAKNNNRVYANLIFEKYKDQKPWYGLEQEYFIFDKKTNLPLGYNESNKQGQYYCSVGSLNAYGREISDQHLKYCLYAGIKISGTNAEVAPGQWEFQIGPVEGIKAADQLWVARYILEKISEKYEAYIVFHPKPIKGDWNGSGCHTNFSTEAMRNAGGYEIIIEAIKKLESKHSEHMLVYGDNNDERMTGEHETSNYNSFSYGVANRKASIRIPTDTYNDGYGYFEDRRPASNMDPYLVTAKILETIME</sequence>
<accession>A0A1V0SG77</accession>
<dbReference type="PROSITE" id="PS51986">
    <property type="entry name" value="GS_BETA_GRASP"/>
    <property type="match status" value="1"/>
</dbReference>